<feature type="transmembrane region" description="Helical" evidence="5">
    <location>
        <begin position="370"/>
        <end position="386"/>
    </location>
</feature>
<feature type="transmembrane region" description="Helical" evidence="5">
    <location>
        <begin position="174"/>
        <end position="191"/>
    </location>
</feature>
<evidence type="ECO:0000256" key="2">
    <source>
        <dbReference type="ARBA" id="ARBA00022692"/>
    </source>
</evidence>
<gene>
    <name evidence="7" type="ORF">JC965_22615</name>
</gene>
<feature type="transmembrane region" description="Helical" evidence="5">
    <location>
        <begin position="64"/>
        <end position="86"/>
    </location>
</feature>
<feature type="domain" description="O-antigen ligase-related" evidence="6">
    <location>
        <begin position="204"/>
        <end position="329"/>
    </location>
</feature>
<evidence type="ECO:0000256" key="4">
    <source>
        <dbReference type="ARBA" id="ARBA00023136"/>
    </source>
</evidence>
<dbReference type="Pfam" id="PF04932">
    <property type="entry name" value="Wzy_C"/>
    <property type="match status" value="1"/>
</dbReference>
<keyword evidence="2 5" id="KW-0812">Transmembrane</keyword>
<dbReference type="AlphaFoldDB" id="A0A7T4C2M8"/>
<keyword evidence="7" id="KW-0436">Ligase</keyword>
<feature type="transmembrane region" description="Helical" evidence="5">
    <location>
        <begin position="129"/>
        <end position="154"/>
    </location>
</feature>
<feature type="transmembrane region" description="Helical" evidence="5">
    <location>
        <begin position="203"/>
        <end position="231"/>
    </location>
</feature>
<keyword evidence="3 5" id="KW-1133">Transmembrane helix</keyword>
<keyword evidence="4 5" id="KW-0472">Membrane</keyword>
<feature type="transmembrane region" description="Helical" evidence="5">
    <location>
        <begin position="317"/>
        <end position="336"/>
    </location>
</feature>
<evidence type="ECO:0000256" key="5">
    <source>
        <dbReference type="SAM" id="Phobius"/>
    </source>
</evidence>
<name>A0A7T4C2M8_AERCA</name>
<feature type="transmembrane region" description="Helical" evidence="5">
    <location>
        <begin position="39"/>
        <end position="57"/>
    </location>
</feature>
<evidence type="ECO:0000259" key="6">
    <source>
        <dbReference type="Pfam" id="PF04932"/>
    </source>
</evidence>
<sequence length="402" mass="45666">MYKEKKDIRFSFIYVASVVVVVEMIAGGGGGLINLGGMTFRNIVFFIMAPCSLFLLMRLRGAQLIVYLSLLALYIASCALSIIVMFEANADLVHSSAYYLDIKQLSIVLLFPCICYFSKKLEYKIINFIKICSVVMGLSYLLSLFFVHLNVISFDELYKINDTGEFFFSPYGTYVYKGFIYLAIGAFLFMFHGDVKNNKLRWLGFFISVLALILTRSRGLIISFSLVSLFYFILMQADWRSKVLGVISSGVIICTIVVFFPYIHSERDAISDSVRFSDFIAIIDLLSVHPFNMLSGFGSGFEINGRTQIENAYLNTWLKFGVLGLLMLFIPLILIIKYRAHSEKNDTILVFCVLLMYVQSNFNPYVNNSIGLFFILYVLSLFLLKIKNIGVSIKKSEDKSII</sequence>
<accession>A0A7T4C2M8</accession>
<feature type="transmembrane region" description="Helical" evidence="5">
    <location>
        <begin position="243"/>
        <end position="264"/>
    </location>
</feature>
<feature type="transmembrane region" description="Helical" evidence="5">
    <location>
        <begin position="12"/>
        <end position="33"/>
    </location>
</feature>
<dbReference type="InterPro" id="IPR007016">
    <property type="entry name" value="O-antigen_ligase-rel_domated"/>
</dbReference>
<evidence type="ECO:0000256" key="1">
    <source>
        <dbReference type="ARBA" id="ARBA00004141"/>
    </source>
</evidence>
<feature type="transmembrane region" description="Helical" evidence="5">
    <location>
        <begin position="98"/>
        <end position="117"/>
    </location>
</feature>
<dbReference type="GO" id="GO:0016874">
    <property type="term" value="F:ligase activity"/>
    <property type="evidence" value="ECO:0007669"/>
    <property type="project" value="UniProtKB-KW"/>
</dbReference>
<evidence type="ECO:0000313" key="7">
    <source>
        <dbReference type="EMBL" id="QQA60734.1"/>
    </source>
</evidence>
<proteinExistence type="predicted"/>
<comment type="subcellular location">
    <subcellularLocation>
        <location evidence="1">Membrane</location>
        <topology evidence="1">Multi-pass membrane protein</topology>
    </subcellularLocation>
</comment>
<protein>
    <submittedName>
        <fullName evidence="7">O-antigen ligase family protein</fullName>
    </submittedName>
</protein>
<dbReference type="EMBL" id="CP065937">
    <property type="protein sequence ID" value="QQA60734.1"/>
    <property type="molecule type" value="Genomic_DNA"/>
</dbReference>
<evidence type="ECO:0000256" key="3">
    <source>
        <dbReference type="ARBA" id="ARBA00022989"/>
    </source>
</evidence>
<organism evidence="7">
    <name type="scientific">Aeromonas caviae</name>
    <name type="common">Aeromonas punctata</name>
    <dbReference type="NCBI Taxonomy" id="648"/>
    <lineage>
        <taxon>Bacteria</taxon>
        <taxon>Pseudomonadati</taxon>
        <taxon>Pseudomonadota</taxon>
        <taxon>Gammaproteobacteria</taxon>
        <taxon>Aeromonadales</taxon>
        <taxon>Aeromonadaceae</taxon>
        <taxon>Aeromonas</taxon>
    </lineage>
</organism>
<reference evidence="7" key="1">
    <citation type="submission" date="2020-12" db="EMBL/GenBank/DDBJ databases">
        <title>GES Beta-lactamases isolated from hospital effluents in Brazil.</title>
        <authorList>
            <person name="Conte D."/>
            <person name="Mesa D."/>
            <person name="Palmeiro J.K."/>
            <person name="Dalla-Costa L.M."/>
        </authorList>
    </citation>
    <scope>NUCLEOTIDE SEQUENCE [LARGE SCALE GENOMIC DNA]</scope>
    <source>
        <strain evidence="7">Aero21</strain>
    </source>
</reference>
<dbReference type="GO" id="GO:0016020">
    <property type="term" value="C:membrane"/>
    <property type="evidence" value="ECO:0007669"/>
    <property type="project" value="UniProtKB-SubCell"/>
</dbReference>